<gene>
    <name evidence="2" type="ORF">DL89DRAFT_40205</name>
</gene>
<keyword evidence="1" id="KW-0812">Transmembrane</keyword>
<keyword evidence="1" id="KW-0472">Membrane</keyword>
<name>A0A1Y1W3A6_9FUNG</name>
<dbReference type="AlphaFoldDB" id="A0A1Y1W3A6"/>
<reference evidence="2 3" key="1">
    <citation type="submission" date="2016-07" db="EMBL/GenBank/DDBJ databases">
        <title>Pervasive Adenine N6-methylation of Active Genes in Fungi.</title>
        <authorList>
            <consortium name="DOE Joint Genome Institute"/>
            <person name="Mondo S.J."/>
            <person name="Dannebaum R.O."/>
            <person name="Kuo R.C."/>
            <person name="Labutti K."/>
            <person name="Haridas S."/>
            <person name="Kuo A."/>
            <person name="Salamov A."/>
            <person name="Ahrendt S.R."/>
            <person name="Lipzen A."/>
            <person name="Sullivan W."/>
            <person name="Andreopoulos W.B."/>
            <person name="Clum A."/>
            <person name="Lindquist E."/>
            <person name="Daum C."/>
            <person name="Ramamoorthy G.K."/>
            <person name="Gryganskyi A."/>
            <person name="Culley D."/>
            <person name="Magnuson J.K."/>
            <person name="James T.Y."/>
            <person name="O'Malley M.A."/>
            <person name="Stajich J.E."/>
            <person name="Spatafora J.W."/>
            <person name="Visel A."/>
            <person name="Grigoriev I.V."/>
        </authorList>
    </citation>
    <scope>NUCLEOTIDE SEQUENCE [LARGE SCALE GENOMIC DNA]</scope>
    <source>
        <strain evidence="2 3">ATCC 12442</strain>
    </source>
</reference>
<protein>
    <submittedName>
        <fullName evidence="2">Uncharacterized protein</fullName>
    </submittedName>
</protein>
<keyword evidence="3" id="KW-1185">Reference proteome</keyword>
<evidence type="ECO:0000313" key="2">
    <source>
        <dbReference type="EMBL" id="ORX68029.1"/>
    </source>
</evidence>
<proteinExistence type="predicted"/>
<dbReference type="RefSeq" id="XP_040741875.1">
    <property type="nucleotide sequence ID" value="XM_040891632.1"/>
</dbReference>
<sequence length="69" mass="8178">MDGSMSASMHVGFIYIPLYFHWHIVRFPISIYKRTERMHPEHTTPVFLITCTVLLPGFKWTFHSFGLLH</sequence>
<dbReference type="EMBL" id="MCFD01000011">
    <property type="protein sequence ID" value="ORX68029.1"/>
    <property type="molecule type" value="Genomic_DNA"/>
</dbReference>
<organism evidence="2 3">
    <name type="scientific">Linderina pennispora</name>
    <dbReference type="NCBI Taxonomy" id="61395"/>
    <lineage>
        <taxon>Eukaryota</taxon>
        <taxon>Fungi</taxon>
        <taxon>Fungi incertae sedis</taxon>
        <taxon>Zoopagomycota</taxon>
        <taxon>Kickxellomycotina</taxon>
        <taxon>Kickxellomycetes</taxon>
        <taxon>Kickxellales</taxon>
        <taxon>Kickxellaceae</taxon>
        <taxon>Linderina</taxon>
    </lineage>
</organism>
<evidence type="ECO:0000256" key="1">
    <source>
        <dbReference type="SAM" id="Phobius"/>
    </source>
</evidence>
<feature type="transmembrane region" description="Helical" evidence="1">
    <location>
        <begin position="44"/>
        <end position="62"/>
    </location>
</feature>
<dbReference type="GeneID" id="63808280"/>
<accession>A0A1Y1W3A6</accession>
<keyword evidence="1" id="KW-1133">Transmembrane helix</keyword>
<feature type="transmembrane region" description="Helical" evidence="1">
    <location>
        <begin position="12"/>
        <end position="32"/>
    </location>
</feature>
<comment type="caution">
    <text evidence="2">The sequence shown here is derived from an EMBL/GenBank/DDBJ whole genome shotgun (WGS) entry which is preliminary data.</text>
</comment>
<evidence type="ECO:0000313" key="3">
    <source>
        <dbReference type="Proteomes" id="UP000193922"/>
    </source>
</evidence>
<dbReference type="Proteomes" id="UP000193922">
    <property type="component" value="Unassembled WGS sequence"/>
</dbReference>